<feature type="transmembrane region" description="Helical" evidence="3">
    <location>
        <begin position="7"/>
        <end position="32"/>
    </location>
</feature>
<dbReference type="Gene3D" id="3.30.700.10">
    <property type="entry name" value="Glycoprotein, Type 4 Pilin"/>
    <property type="match status" value="1"/>
</dbReference>
<proteinExistence type="predicted"/>
<dbReference type="EMBL" id="ASWO01000007">
    <property type="protein sequence ID" value="EOT83111.1"/>
    <property type="molecule type" value="Genomic_DNA"/>
</dbReference>
<dbReference type="RefSeq" id="WP_016186290.1">
    <property type="nucleotide sequence ID" value="NZ_ASWO01000007.1"/>
</dbReference>
<keyword evidence="3" id="KW-1133">Transmembrane helix</keyword>
<dbReference type="InterPro" id="IPR012902">
    <property type="entry name" value="N_methyl_site"/>
</dbReference>
<evidence type="ECO:0000256" key="3">
    <source>
        <dbReference type="SAM" id="Phobius"/>
    </source>
</evidence>
<dbReference type="NCBIfam" id="TIGR02532">
    <property type="entry name" value="IV_pilin_GFxxxE"/>
    <property type="match status" value="1"/>
</dbReference>
<comment type="caution">
    <text evidence="4">The sequence shown here is derived from an EMBL/GenBank/DDBJ whole genome shotgun (WGS) entry which is preliminary data.</text>
</comment>
<dbReference type="PATRIC" id="fig|1140003.3.peg.1792"/>
<dbReference type="GO" id="GO:0009986">
    <property type="term" value="C:cell surface"/>
    <property type="evidence" value="ECO:0007669"/>
    <property type="project" value="UniProtKB-SubCell"/>
</dbReference>
<keyword evidence="3" id="KW-0812">Transmembrane</keyword>
<dbReference type="Pfam" id="PF07963">
    <property type="entry name" value="N_methyl"/>
    <property type="match status" value="1"/>
</dbReference>
<evidence type="ECO:0000256" key="2">
    <source>
        <dbReference type="ARBA" id="ARBA00023287"/>
    </source>
</evidence>
<sequence length="65" mass="7238">MKKKKKAFTLIEILIVLVVIGALMMVLLPGMITRAKDANENKTTISSELDKSYKEIGTFPLKKGE</sequence>
<reference evidence="4 5" key="1">
    <citation type="submission" date="2013-03" db="EMBL/GenBank/DDBJ databases">
        <title>The Genome Sequence of Enterococcus sulfureus ATCC_49903 (PacBio/Illumina hybrid assembly).</title>
        <authorList>
            <consortium name="The Broad Institute Genomics Platform"/>
            <consortium name="The Broad Institute Genome Sequencing Center for Infectious Disease"/>
            <person name="Earl A."/>
            <person name="Russ C."/>
            <person name="Gilmore M."/>
            <person name="Surin D."/>
            <person name="Walker B."/>
            <person name="Young S."/>
            <person name="Zeng Q."/>
            <person name="Gargeya S."/>
            <person name="Fitzgerald M."/>
            <person name="Haas B."/>
            <person name="Abouelleil A."/>
            <person name="Allen A.W."/>
            <person name="Alvarado L."/>
            <person name="Arachchi H.M."/>
            <person name="Berlin A.M."/>
            <person name="Chapman S.B."/>
            <person name="Gainer-Dewar J."/>
            <person name="Goldberg J."/>
            <person name="Griggs A."/>
            <person name="Gujja S."/>
            <person name="Hansen M."/>
            <person name="Howarth C."/>
            <person name="Imamovic A."/>
            <person name="Ireland A."/>
            <person name="Larimer J."/>
            <person name="McCowan C."/>
            <person name="Murphy C."/>
            <person name="Pearson M."/>
            <person name="Poon T.W."/>
            <person name="Priest M."/>
            <person name="Roberts A."/>
            <person name="Saif S."/>
            <person name="Shea T."/>
            <person name="Sisk P."/>
            <person name="Sykes S."/>
            <person name="Wortman J."/>
            <person name="Nusbaum C."/>
            <person name="Birren B."/>
        </authorList>
    </citation>
    <scope>NUCLEOTIDE SEQUENCE [LARGE SCALE GENOMIC DNA]</scope>
    <source>
        <strain evidence="4 5">ATCC 49903</strain>
    </source>
</reference>
<dbReference type="SUPFAM" id="SSF54523">
    <property type="entry name" value="Pili subunits"/>
    <property type="match status" value="1"/>
</dbReference>
<dbReference type="STRING" id="1140003.OMY_01858"/>
<keyword evidence="2" id="KW-0178">Competence</keyword>
<dbReference type="Proteomes" id="UP000015961">
    <property type="component" value="Unassembled WGS sequence"/>
</dbReference>
<organism evidence="4 5">
    <name type="scientific">Enterococcus sulfureus ATCC 49903</name>
    <dbReference type="NCBI Taxonomy" id="1140003"/>
    <lineage>
        <taxon>Bacteria</taxon>
        <taxon>Bacillati</taxon>
        <taxon>Bacillota</taxon>
        <taxon>Bacilli</taxon>
        <taxon>Lactobacillales</taxon>
        <taxon>Enterococcaceae</taxon>
        <taxon>Enterococcus</taxon>
    </lineage>
</organism>
<evidence type="ECO:0000256" key="1">
    <source>
        <dbReference type="ARBA" id="ARBA00004241"/>
    </source>
</evidence>
<name>S0P3U0_9ENTE</name>
<gene>
    <name evidence="4" type="ORF">I573_02224</name>
</gene>
<comment type="subcellular location">
    <subcellularLocation>
        <location evidence="1">Cell surface</location>
    </subcellularLocation>
</comment>
<dbReference type="AlphaFoldDB" id="S0P3U0"/>
<dbReference type="InterPro" id="IPR045584">
    <property type="entry name" value="Pilin-like"/>
</dbReference>
<evidence type="ECO:0000313" key="4">
    <source>
        <dbReference type="EMBL" id="EOT83111.1"/>
    </source>
</evidence>
<evidence type="ECO:0000313" key="5">
    <source>
        <dbReference type="Proteomes" id="UP000015961"/>
    </source>
</evidence>
<protein>
    <recommendedName>
        <fullName evidence="6">Prepilin-type N-terminal cleavage/methylation domain-containing protein</fullName>
    </recommendedName>
</protein>
<evidence type="ECO:0008006" key="6">
    <source>
        <dbReference type="Google" id="ProtNLM"/>
    </source>
</evidence>
<keyword evidence="5" id="KW-1185">Reference proteome</keyword>
<dbReference type="GO" id="GO:0030420">
    <property type="term" value="P:establishment of competence for transformation"/>
    <property type="evidence" value="ECO:0007669"/>
    <property type="project" value="UniProtKB-KW"/>
</dbReference>
<keyword evidence="3" id="KW-0472">Membrane</keyword>
<accession>S0P3U0</accession>